<dbReference type="GeneID" id="108667888"/>
<dbReference type="RefSeq" id="XP_018010477.1">
    <property type="nucleotide sequence ID" value="XM_018154988.2"/>
</dbReference>
<organism evidence="12 13">
    <name type="scientific">Hyalella azteca</name>
    <name type="common">Amphipod</name>
    <dbReference type="NCBI Taxonomy" id="294128"/>
    <lineage>
        <taxon>Eukaryota</taxon>
        <taxon>Metazoa</taxon>
        <taxon>Ecdysozoa</taxon>
        <taxon>Arthropoda</taxon>
        <taxon>Crustacea</taxon>
        <taxon>Multicrustacea</taxon>
        <taxon>Malacostraca</taxon>
        <taxon>Eumalacostraca</taxon>
        <taxon>Peracarida</taxon>
        <taxon>Amphipoda</taxon>
        <taxon>Senticaudata</taxon>
        <taxon>Talitrida</taxon>
        <taxon>Talitroidea</taxon>
        <taxon>Hyalellidae</taxon>
        <taxon>Hyalella</taxon>
    </lineage>
</organism>
<dbReference type="GO" id="GO:0005125">
    <property type="term" value="F:cytokine activity"/>
    <property type="evidence" value="ECO:0007669"/>
    <property type="project" value="TreeGrafter"/>
</dbReference>
<evidence type="ECO:0000256" key="9">
    <source>
        <dbReference type="ARBA" id="ARBA00023288"/>
    </source>
</evidence>
<accession>A0A8B7NA64</accession>
<feature type="region of interest" description="Disordered" evidence="11">
    <location>
        <begin position="1"/>
        <end position="100"/>
    </location>
</feature>
<evidence type="ECO:0000256" key="7">
    <source>
        <dbReference type="ARBA" id="ARBA00023157"/>
    </source>
</evidence>
<evidence type="ECO:0000313" key="12">
    <source>
        <dbReference type="Proteomes" id="UP000694843"/>
    </source>
</evidence>
<evidence type="ECO:0000256" key="6">
    <source>
        <dbReference type="ARBA" id="ARBA00022687"/>
    </source>
</evidence>
<dbReference type="GO" id="GO:0045165">
    <property type="term" value="P:cell fate commitment"/>
    <property type="evidence" value="ECO:0007669"/>
    <property type="project" value="TreeGrafter"/>
</dbReference>
<dbReference type="Proteomes" id="UP000694843">
    <property type="component" value="Unplaced"/>
</dbReference>
<dbReference type="GO" id="GO:0060070">
    <property type="term" value="P:canonical Wnt signaling pathway"/>
    <property type="evidence" value="ECO:0007669"/>
    <property type="project" value="TreeGrafter"/>
</dbReference>
<name>A0A8B7NA64_HYAAZ</name>
<feature type="compositionally biased region" description="Low complexity" evidence="11">
    <location>
        <begin position="186"/>
        <end position="200"/>
    </location>
</feature>
<keyword evidence="12" id="KW-1185">Reference proteome</keyword>
<dbReference type="PROSITE" id="PS00246">
    <property type="entry name" value="WNT1"/>
    <property type="match status" value="1"/>
</dbReference>
<dbReference type="PANTHER" id="PTHR12027:SF77">
    <property type="entry name" value="PROTEIN WNT-5"/>
    <property type="match status" value="1"/>
</dbReference>
<sequence>MAGYLPPASASGGSSPQKLPQNTALSSKPEGYMREHSSSDTAVSREQEGYMREHSSSDTAVSREQEGYMREHSSSNTAVSREQEEYMREHTSSKTVHSSYHHSSIFSSSRLVTSPPCLFSSNSPARIPNHTLTNQSKISYVFLINDFNAENSATKIPQIFDSKDGETVGISAPACRELSYKFTNQSKNNNAMNNSTQNSSENKEDKSYAMLASRRVTSPENQTCVSRPNLCMNLNEAESHVTDTTNAVSVTSSSRHRKITHCTDHTSPWVTMTHFLVSCLVLLSSFIPVVLSITSLRGSWMNLGMQGQEVWLNPQIYLIGAQPLCTQIPGLSAGQKKLCQLYQDHMGTVGRGAKTGIHECQWQFRHRRWNCSTVDDSTVFGPVLQIREWQIRDWQIREWFTQGFVDVRERERRHRRGSMEQGKQLMNLHNNEAGRRAVFRKTRVTCKCHGVSGSCSLITCWQQLAPFREVGDLLKEKYDGATEVMINRRGKLQVRYAQFNVPTAEDIIYMAESPNYCKPNATVGSVGTTGRPCNRTSQDMDGCGLLCCGRGYNAQRVTLKERCHCRFHWCCYVECKTCTRQVDLHTCK</sequence>
<feature type="compositionally biased region" description="Basic and acidic residues" evidence="11">
    <location>
        <begin position="31"/>
        <end position="73"/>
    </location>
</feature>
<dbReference type="InterPro" id="IPR043158">
    <property type="entry name" value="Wnt_C"/>
</dbReference>
<protein>
    <recommendedName>
        <fullName evidence="10">Protein Wnt</fullName>
    </recommendedName>
</protein>
<dbReference type="AlphaFoldDB" id="A0A8B7NA64"/>
<keyword evidence="3 10" id="KW-0217">Developmental protein</keyword>
<dbReference type="GO" id="GO:0000902">
    <property type="term" value="P:cell morphogenesis"/>
    <property type="evidence" value="ECO:0007669"/>
    <property type="project" value="UniProtKB-ARBA"/>
</dbReference>
<dbReference type="InterPro" id="IPR018161">
    <property type="entry name" value="Wnt_CS"/>
</dbReference>
<evidence type="ECO:0000313" key="13">
    <source>
        <dbReference type="RefSeq" id="XP_018010477.1"/>
    </source>
</evidence>
<dbReference type="SMART" id="SM00097">
    <property type="entry name" value="WNT1"/>
    <property type="match status" value="1"/>
</dbReference>
<keyword evidence="4" id="KW-0964">Secreted</keyword>
<feature type="compositionally biased region" description="Polar residues" evidence="11">
    <location>
        <begin position="17"/>
        <end position="26"/>
    </location>
</feature>
<keyword evidence="7" id="KW-1015">Disulfide bond</keyword>
<dbReference type="PRINTS" id="PR01349">
    <property type="entry name" value="WNTPROTEIN"/>
</dbReference>
<evidence type="ECO:0000256" key="10">
    <source>
        <dbReference type="RuleBase" id="RU003500"/>
    </source>
</evidence>
<dbReference type="OrthoDB" id="5945655at2759"/>
<evidence type="ECO:0000256" key="5">
    <source>
        <dbReference type="ARBA" id="ARBA00022530"/>
    </source>
</evidence>
<feature type="compositionally biased region" description="Low complexity" evidence="11">
    <location>
        <begin position="1"/>
        <end position="16"/>
    </location>
</feature>
<dbReference type="PANTHER" id="PTHR12027">
    <property type="entry name" value="WNT RELATED"/>
    <property type="match status" value="1"/>
</dbReference>
<keyword evidence="6 10" id="KW-0879">Wnt signaling pathway</keyword>
<proteinExistence type="inferred from homology"/>
<dbReference type="GO" id="GO:0005615">
    <property type="term" value="C:extracellular space"/>
    <property type="evidence" value="ECO:0007669"/>
    <property type="project" value="TreeGrafter"/>
</dbReference>
<comment type="subcellular location">
    <subcellularLocation>
        <location evidence="1 10">Secreted</location>
        <location evidence="1 10">Extracellular space</location>
        <location evidence="1 10">Extracellular matrix</location>
    </subcellularLocation>
</comment>
<evidence type="ECO:0000256" key="2">
    <source>
        <dbReference type="ARBA" id="ARBA00005683"/>
    </source>
</evidence>
<evidence type="ECO:0000256" key="1">
    <source>
        <dbReference type="ARBA" id="ARBA00004498"/>
    </source>
</evidence>
<evidence type="ECO:0000256" key="3">
    <source>
        <dbReference type="ARBA" id="ARBA00022473"/>
    </source>
</evidence>
<feature type="compositionally biased region" description="Basic and acidic residues" evidence="11">
    <location>
        <begin position="81"/>
        <end position="92"/>
    </location>
</feature>
<gene>
    <name evidence="13" type="primary">LOC108667888</name>
</gene>
<reference evidence="13" key="1">
    <citation type="submission" date="2025-08" db="UniProtKB">
        <authorList>
            <consortium name="RefSeq"/>
        </authorList>
    </citation>
    <scope>IDENTIFICATION</scope>
    <source>
        <tissue evidence="13">Whole organism</tissue>
    </source>
</reference>
<comment type="similarity">
    <text evidence="2 10">Belongs to the Wnt family.</text>
</comment>
<keyword evidence="9" id="KW-0449">Lipoprotein</keyword>
<keyword evidence="5" id="KW-0272">Extracellular matrix</keyword>
<evidence type="ECO:0000256" key="4">
    <source>
        <dbReference type="ARBA" id="ARBA00022525"/>
    </source>
</evidence>
<dbReference type="GO" id="GO:0005109">
    <property type="term" value="F:frizzled binding"/>
    <property type="evidence" value="ECO:0007669"/>
    <property type="project" value="TreeGrafter"/>
</dbReference>
<dbReference type="Gene3D" id="3.30.2460.20">
    <property type="match status" value="1"/>
</dbReference>
<dbReference type="InterPro" id="IPR005817">
    <property type="entry name" value="Wnt"/>
</dbReference>
<dbReference type="FunFam" id="3.30.2460.20:FF:000001">
    <property type="entry name" value="Wnt homolog"/>
    <property type="match status" value="1"/>
</dbReference>
<comment type="function">
    <text evidence="10">Ligand for members of the frizzled family of seven transmembrane receptors.</text>
</comment>
<keyword evidence="8" id="KW-0325">Glycoprotein</keyword>
<evidence type="ECO:0000256" key="11">
    <source>
        <dbReference type="SAM" id="MobiDB-lite"/>
    </source>
</evidence>
<evidence type="ECO:0000256" key="8">
    <source>
        <dbReference type="ARBA" id="ARBA00023180"/>
    </source>
</evidence>
<dbReference type="KEGG" id="hazt:108667888"/>
<feature type="region of interest" description="Disordered" evidence="11">
    <location>
        <begin position="186"/>
        <end position="205"/>
    </location>
</feature>
<dbReference type="GO" id="GO:0030182">
    <property type="term" value="P:neuron differentiation"/>
    <property type="evidence" value="ECO:0007669"/>
    <property type="project" value="TreeGrafter"/>
</dbReference>
<dbReference type="Pfam" id="PF00110">
    <property type="entry name" value="wnt"/>
    <property type="match status" value="2"/>
</dbReference>
<dbReference type="GO" id="GO:0007517">
    <property type="term" value="P:muscle organ development"/>
    <property type="evidence" value="ECO:0007669"/>
    <property type="project" value="UniProtKB-ARBA"/>
</dbReference>